<keyword evidence="4" id="KW-1185">Reference proteome</keyword>
<name>A0ABR7LY25_9ACTN</name>
<keyword evidence="2" id="KW-1133">Transmembrane helix</keyword>
<evidence type="ECO:0000256" key="1">
    <source>
        <dbReference type="SAM" id="MobiDB-lite"/>
    </source>
</evidence>
<protein>
    <submittedName>
        <fullName evidence="3">Uncharacterized protein</fullName>
    </submittedName>
</protein>
<dbReference type="RefSeq" id="WP_187246712.1">
    <property type="nucleotide sequence ID" value="NZ_BAAAOK010000006.1"/>
</dbReference>
<evidence type="ECO:0000313" key="4">
    <source>
        <dbReference type="Proteomes" id="UP000805614"/>
    </source>
</evidence>
<accession>A0ABR7LY25</accession>
<organism evidence="3 4">
    <name type="scientific">Actinomadura alba</name>
    <dbReference type="NCBI Taxonomy" id="406431"/>
    <lineage>
        <taxon>Bacteria</taxon>
        <taxon>Bacillati</taxon>
        <taxon>Actinomycetota</taxon>
        <taxon>Actinomycetes</taxon>
        <taxon>Streptosporangiales</taxon>
        <taxon>Thermomonosporaceae</taxon>
        <taxon>Actinomadura</taxon>
    </lineage>
</organism>
<keyword evidence="2" id="KW-0812">Transmembrane</keyword>
<keyword evidence="2" id="KW-0472">Membrane</keyword>
<sequence length="125" mass="13260">MEHRPYGPLSALGRARSPRDRRRCRWMLLAPLVPLLVVDIALVIGGMASEPPSAEPSWTAVPASLGPAAKEAAAGSDKYGTCVADPGDRPTAFRARARTHADGPDSTDGSGSRAQRRRPSASSEW</sequence>
<reference evidence="3 4" key="1">
    <citation type="submission" date="2020-06" db="EMBL/GenBank/DDBJ databases">
        <title>Actinomadura xiongansis sp. nov., isolated from soil of Baiyangdian.</title>
        <authorList>
            <person name="Zhang X."/>
        </authorList>
    </citation>
    <scope>NUCLEOTIDE SEQUENCE [LARGE SCALE GENOMIC DNA]</scope>
    <source>
        <strain evidence="3 4">HBUM206468</strain>
    </source>
</reference>
<dbReference type="EMBL" id="JABVEC010000030">
    <property type="protein sequence ID" value="MBC6469661.1"/>
    <property type="molecule type" value="Genomic_DNA"/>
</dbReference>
<gene>
    <name evidence="3" type="ORF">HKK74_29840</name>
</gene>
<feature type="transmembrane region" description="Helical" evidence="2">
    <location>
        <begin position="26"/>
        <end position="48"/>
    </location>
</feature>
<evidence type="ECO:0000256" key="2">
    <source>
        <dbReference type="SAM" id="Phobius"/>
    </source>
</evidence>
<dbReference type="Proteomes" id="UP000805614">
    <property type="component" value="Unassembled WGS sequence"/>
</dbReference>
<feature type="region of interest" description="Disordered" evidence="1">
    <location>
        <begin position="66"/>
        <end position="125"/>
    </location>
</feature>
<proteinExistence type="predicted"/>
<evidence type="ECO:0000313" key="3">
    <source>
        <dbReference type="EMBL" id="MBC6469661.1"/>
    </source>
</evidence>
<comment type="caution">
    <text evidence="3">The sequence shown here is derived from an EMBL/GenBank/DDBJ whole genome shotgun (WGS) entry which is preliminary data.</text>
</comment>